<feature type="domain" description="D-isomer specific 2-hydroxyacid dehydrogenase NAD-binding" evidence="6">
    <location>
        <begin position="112"/>
        <end position="300"/>
    </location>
</feature>
<evidence type="ECO:0000313" key="8">
    <source>
        <dbReference type="Proteomes" id="UP000199758"/>
    </source>
</evidence>
<dbReference type="CDD" id="cd12183">
    <property type="entry name" value="LDH_like_2"/>
    <property type="match status" value="1"/>
</dbReference>
<name>A0A1M5PPJ4_9GAMM</name>
<accession>A0A1M5PPJ4</accession>
<protein>
    <submittedName>
        <fullName evidence="7">D-lactate dehydrogenase</fullName>
    </submittedName>
</protein>
<dbReference type="PROSITE" id="PS00065">
    <property type="entry name" value="D_2_HYDROXYACID_DH_1"/>
    <property type="match status" value="1"/>
</dbReference>
<dbReference type="SUPFAM" id="SSF52283">
    <property type="entry name" value="Formate/glycerate dehydrogenase catalytic domain-like"/>
    <property type="match status" value="1"/>
</dbReference>
<dbReference type="PROSITE" id="PS00670">
    <property type="entry name" value="D_2_HYDROXYACID_DH_2"/>
    <property type="match status" value="1"/>
</dbReference>
<dbReference type="InterPro" id="IPR006139">
    <property type="entry name" value="D-isomer_2_OHA_DH_cat_dom"/>
</dbReference>
<dbReference type="PANTHER" id="PTHR43026:SF1">
    <property type="entry name" value="2-HYDROXYACID DEHYDROGENASE HOMOLOG 1-RELATED"/>
    <property type="match status" value="1"/>
</dbReference>
<evidence type="ECO:0000259" key="5">
    <source>
        <dbReference type="Pfam" id="PF00389"/>
    </source>
</evidence>
<evidence type="ECO:0000313" key="7">
    <source>
        <dbReference type="EMBL" id="SHH03692.1"/>
    </source>
</evidence>
<dbReference type="RefSeq" id="WP_072898011.1">
    <property type="nucleotide sequence ID" value="NZ_FQWZ01000005.1"/>
</dbReference>
<dbReference type="Proteomes" id="UP000199758">
    <property type="component" value="Unassembled WGS sequence"/>
</dbReference>
<dbReference type="InterPro" id="IPR036291">
    <property type="entry name" value="NAD(P)-bd_dom_sf"/>
</dbReference>
<dbReference type="InterPro" id="IPR058205">
    <property type="entry name" value="D-LDH-like"/>
</dbReference>
<evidence type="ECO:0000259" key="6">
    <source>
        <dbReference type="Pfam" id="PF02826"/>
    </source>
</evidence>
<keyword evidence="3" id="KW-0520">NAD</keyword>
<comment type="similarity">
    <text evidence="1 4">Belongs to the D-isomer specific 2-hydroxyacid dehydrogenase family.</text>
</comment>
<dbReference type="Gene3D" id="3.40.50.720">
    <property type="entry name" value="NAD(P)-binding Rossmann-like Domain"/>
    <property type="match status" value="2"/>
</dbReference>
<evidence type="ECO:0000256" key="1">
    <source>
        <dbReference type="ARBA" id="ARBA00005854"/>
    </source>
</evidence>
<dbReference type="GO" id="GO:0051287">
    <property type="term" value="F:NAD binding"/>
    <property type="evidence" value="ECO:0007669"/>
    <property type="project" value="InterPro"/>
</dbReference>
<feature type="domain" description="D-isomer specific 2-hydroxyacid dehydrogenase catalytic" evidence="5">
    <location>
        <begin position="9"/>
        <end position="326"/>
    </location>
</feature>
<reference evidence="7 8" key="1">
    <citation type="submission" date="2016-11" db="EMBL/GenBank/DDBJ databases">
        <authorList>
            <person name="Jaros S."/>
            <person name="Januszkiewicz K."/>
            <person name="Wedrychowicz H."/>
        </authorList>
    </citation>
    <scope>NUCLEOTIDE SEQUENCE [LARGE SCALE GENOMIC DNA]</scope>
    <source>
        <strain evidence="7 8">CGMCC 1.7049</strain>
    </source>
</reference>
<dbReference type="STRING" id="490188.SAMN04488068_2234"/>
<dbReference type="InterPro" id="IPR029753">
    <property type="entry name" value="D-isomer_DH_CS"/>
</dbReference>
<evidence type="ECO:0000256" key="4">
    <source>
        <dbReference type="RuleBase" id="RU003719"/>
    </source>
</evidence>
<gene>
    <name evidence="7" type="ORF">SAMN04488068_2234</name>
</gene>
<organism evidence="7 8">
    <name type="scientific">Hydrocarboniphaga daqingensis</name>
    <dbReference type="NCBI Taxonomy" id="490188"/>
    <lineage>
        <taxon>Bacteria</taxon>
        <taxon>Pseudomonadati</taxon>
        <taxon>Pseudomonadota</taxon>
        <taxon>Gammaproteobacteria</taxon>
        <taxon>Nevskiales</taxon>
        <taxon>Nevskiaceae</taxon>
        <taxon>Hydrocarboniphaga</taxon>
    </lineage>
</organism>
<dbReference type="Pfam" id="PF02826">
    <property type="entry name" value="2-Hacid_dh_C"/>
    <property type="match status" value="1"/>
</dbReference>
<dbReference type="InterPro" id="IPR006140">
    <property type="entry name" value="D-isomer_DH_NAD-bd"/>
</dbReference>
<dbReference type="GO" id="GO:0008720">
    <property type="term" value="F:D-lactate dehydrogenase (NAD+) activity"/>
    <property type="evidence" value="ECO:0007669"/>
    <property type="project" value="TreeGrafter"/>
</dbReference>
<evidence type="ECO:0000256" key="3">
    <source>
        <dbReference type="ARBA" id="ARBA00023027"/>
    </source>
</evidence>
<proteinExistence type="inferred from homology"/>
<dbReference type="Pfam" id="PF00389">
    <property type="entry name" value="2-Hacid_dh"/>
    <property type="match status" value="1"/>
</dbReference>
<dbReference type="InterPro" id="IPR029752">
    <property type="entry name" value="D-isomer_DH_CS1"/>
</dbReference>
<dbReference type="OrthoDB" id="9805416at2"/>
<dbReference type="AlphaFoldDB" id="A0A1M5PPJ4"/>
<dbReference type="PANTHER" id="PTHR43026">
    <property type="entry name" value="2-HYDROXYACID DEHYDROGENASE HOMOLOG 1-RELATED"/>
    <property type="match status" value="1"/>
</dbReference>
<keyword evidence="2 4" id="KW-0560">Oxidoreductase</keyword>
<dbReference type="EMBL" id="FQWZ01000005">
    <property type="protein sequence ID" value="SHH03692.1"/>
    <property type="molecule type" value="Genomic_DNA"/>
</dbReference>
<evidence type="ECO:0000256" key="2">
    <source>
        <dbReference type="ARBA" id="ARBA00023002"/>
    </source>
</evidence>
<sequence length="336" mass="36336">MRLLVFSARDYDRRYLDLANHARSQPHAIDYTDAHLSADTAALAAGYEAVCVFVNDRLDADVLARLHRGGTRLLLLRCAGFNQLDVPAAIAQGLQIARVPAYSPHAVAEHAVALLLSLNRHLHRAFNRTRENDFRLDGLEGFDLYGKTVGVIGAGRIGAAFAGIMLGFGCRVCIHDPLPLPADLLARGATATTLPDLLAASDVISLHCPLTPATHHVIDRRALSQMRAGVTLINTSRGGLLDTRAVIAALKAGRIGALGLDVYEQEEQLFFDDHSSSVVTDDVLQRLLTFPNVVVTGHQGFFTREALATIAETTLRNLDDYASGQLALSPNRLPLN</sequence>
<keyword evidence="8" id="KW-1185">Reference proteome</keyword>
<dbReference type="SUPFAM" id="SSF51735">
    <property type="entry name" value="NAD(P)-binding Rossmann-fold domains"/>
    <property type="match status" value="1"/>
</dbReference>